<keyword evidence="2" id="KW-1185">Reference proteome</keyword>
<dbReference type="EMBL" id="CP137624">
    <property type="protein sequence ID" value="WPK10905.1"/>
    <property type="molecule type" value="Genomic_DNA"/>
</dbReference>
<gene>
    <name evidence="1" type="ORF">R6U77_13555</name>
</gene>
<proteinExistence type="predicted"/>
<evidence type="ECO:0000313" key="2">
    <source>
        <dbReference type="Proteomes" id="UP001322664"/>
    </source>
</evidence>
<sequence length="236" mass="26527">MSTALNFYTYEIITKEKPDLIQQAAECLARTFIGIDVAGKWIQEPIVGQLSLEYEDFCTFTSEYLHSTVEQGYCAVALNEDGRVVGVLAGDVNAPEVAEEDLFEGPLADMNVVMHVLNDVTGRFIADYEKRKGKEIQDGQILHLFMLGVMAEHNRQEIVQQLAEQLFTKAALQGVELVIGEATNPKSMRLLEKFFNMTKYVDKEGNTICHPYQQNERLQGIPSEIADGTYIIAREL</sequence>
<dbReference type="Proteomes" id="UP001322664">
    <property type="component" value="Chromosome"/>
</dbReference>
<name>A0ABZ0RRZ7_9BACI</name>
<evidence type="ECO:0008006" key="3">
    <source>
        <dbReference type="Google" id="ProtNLM"/>
    </source>
</evidence>
<dbReference type="Gene3D" id="3.40.630.30">
    <property type="match status" value="1"/>
</dbReference>
<dbReference type="InterPro" id="IPR016181">
    <property type="entry name" value="Acyl_CoA_acyltransferase"/>
</dbReference>
<organism evidence="1 2">
    <name type="scientific">Lysinibacillus louembei</name>
    <dbReference type="NCBI Taxonomy" id="1470088"/>
    <lineage>
        <taxon>Bacteria</taxon>
        <taxon>Bacillati</taxon>
        <taxon>Bacillota</taxon>
        <taxon>Bacilli</taxon>
        <taxon>Bacillales</taxon>
        <taxon>Bacillaceae</taxon>
        <taxon>Lysinibacillus</taxon>
    </lineage>
</organism>
<reference evidence="1 2" key="1">
    <citation type="submission" date="2023-09" db="EMBL/GenBank/DDBJ databases">
        <authorList>
            <person name="Page C.A."/>
            <person name="Perez-Diaz I.M."/>
        </authorList>
    </citation>
    <scope>NUCLEOTIDE SEQUENCE [LARGE SCALE GENOMIC DNA]</scope>
    <source>
        <strain evidence="1 2">Ll15</strain>
    </source>
</reference>
<dbReference type="RefSeq" id="WP_319836032.1">
    <property type="nucleotide sequence ID" value="NZ_CP137624.1"/>
</dbReference>
<protein>
    <recommendedName>
        <fullName evidence="3">GNAT family N-acetyltransferase</fullName>
    </recommendedName>
</protein>
<dbReference type="SUPFAM" id="SSF55729">
    <property type="entry name" value="Acyl-CoA N-acyltransferases (Nat)"/>
    <property type="match status" value="1"/>
</dbReference>
<evidence type="ECO:0000313" key="1">
    <source>
        <dbReference type="EMBL" id="WPK10905.1"/>
    </source>
</evidence>
<accession>A0ABZ0RRZ7</accession>